<dbReference type="AlphaFoldDB" id="A0A4U3MN14"/>
<proteinExistence type="predicted"/>
<sequence>MSDRPIFIVACPRSGTTLLQLMLHAHPRIAIPPETRILVQAYLKRRRFGDLRNPERRREMAQWVTGGHRTQFGDLGIDKHEFIERAVAGPGSLGSVVGLVYKMFGEQHGKPRWGDKRPPYIKHMDALIAMFPDCQIIHIVRDGRDCVSSLKEMPWFKEDIYQAVNRWCEAIDFGRKCGLGPDSYYEMRYEDLTADPELELKKLCAFLGEEFHPAMTEPSKVADTIPSHKSWHENTRGEVTTARQGTWATRLEPWEISLCETVMGERLTAYGYELSGAPKAERKHVAQYEKTAAYWKRRYRKRAVTEWFNRFREAGPVAAQLTDGQRELSGLGS</sequence>
<reference evidence="2 3" key="1">
    <citation type="submission" date="2019-04" db="EMBL/GenBank/DDBJ databases">
        <title>Herbidospora sp. NEAU-GS14.nov., a novel actinomycete isolated from soil.</title>
        <authorList>
            <person name="Han L."/>
        </authorList>
    </citation>
    <scope>NUCLEOTIDE SEQUENCE [LARGE SCALE GENOMIC DNA]</scope>
    <source>
        <strain evidence="2 3">NEAU-GS14</strain>
    </source>
</reference>
<dbReference type="Proteomes" id="UP000308705">
    <property type="component" value="Unassembled WGS sequence"/>
</dbReference>
<protein>
    <submittedName>
        <fullName evidence="2">Sulfotransferase</fullName>
    </submittedName>
</protein>
<dbReference type="InterPro" id="IPR026634">
    <property type="entry name" value="TPST-like"/>
</dbReference>
<evidence type="ECO:0000256" key="1">
    <source>
        <dbReference type="ARBA" id="ARBA00022679"/>
    </source>
</evidence>
<dbReference type="OrthoDB" id="9777890at2"/>
<dbReference type="GO" id="GO:0008476">
    <property type="term" value="F:protein-tyrosine sulfotransferase activity"/>
    <property type="evidence" value="ECO:0007669"/>
    <property type="project" value="InterPro"/>
</dbReference>
<dbReference type="InterPro" id="IPR027417">
    <property type="entry name" value="P-loop_NTPase"/>
</dbReference>
<dbReference type="EMBL" id="SZQA01000002">
    <property type="protein sequence ID" value="TKK91048.1"/>
    <property type="molecule type" value="Genomic_DNA"/>
</dbReference>
<dbReference type="Gene3D" id="3.40.50.300">
    <property type="entry name" value="P-loop containing nucleotide triphosphate hydrolases"/>
    <property type="match status" value="1"/>
</dbReference>
<gene>
    <name evidence="2" type="ORF">FDA94_04670</name>
</gene>
<evidence type="ECO:0000313" key="3">
    <source>
        <dbReference type="Proteomes" id="UP000308705"/>
    </source>
</evidence>
<dbReference type="RefSeq" id="WP_137245748.1">
    <property type="nucleotide sequence ID" value="NZ_SZQA01000002.1"/>
</dbReference>
<dbReference type="SUPFAM" id="SSF52540">
    <property type="entry name" value="P-loop containing nucleoside triphosphate hydrolases"/>
    <property type="match status" value="1"/>
</dbReference>
<comment type="caution">
    <text evidence="2">The sequence shown here is derived from an EMBL/GenBank/DDBJ whole genome shotgun (WGS) entry which is preliminary data.</text>
</comment>
<evidence type="ECO:0000313" key="2">
    <source>
        <dbReference type="EMBL" id="TKK91048.1"/>
    </source>
</evidence>
<organism evidence="2 3">
    <name type="scientific">Herbidospora galbida</name>
    <dbReference type="NCBI Taxonomy" id="2575442"/>
    <lineage>
        <taxon>Bacteria</taxon>
        <taxon>Bacillati</taxon>
        <taxon>Actinomycetota</taxon>
        <taxon>Actinomycetes</taxon>
        <taxon>Streptosporangiales</taxon>
        <taxon>Streptosporangiaceae</taxon>
        <taxon>Herbidospora</taxon>
    </lineage>
</organism>
<keyword evidence="3" id="KW-1185">Reference proteome</keyword>
<keyword evidence="1 2" id="KW-0808">Transferase</keyword>
<dbReference type="PANTHER" id="PTHR12788:SF10">
    <property type="entry name" value="PROTEIN-TYROSINE SULFOTRANSFERASE"/>
    <property type="match status" value="1"/>
</dbReference>
<dbReference type="Pfam" id="PF13469">
    <property type="entry name" value="Sulfotransfer_3"/>
    <property type="match status" value="1"/>
</dbReference>
<accession>A0A4U3MN14</accession>
<name>A0A4U3MN14_9ACTN</name>
<dbReference type="PANTHER" id="PTHR12788">
    <property type="entry name" value="PROTEIN-TYROSINE SULFOTRANSFERASE 2"/>
    <property type="match status" value="1"/>
</dbReference>